<dbReference type="GO" id="GO:0060294">
    <property type="term" value="P:cilium movement involved in cell motility"/>
    <property type="evidence" value="ECO:0007669"/>
    <property type="project" value="InterPro"/>
</dbReference>
<dbReference type="GO" id="GO:0060091">
    <property type="term" value="C:kinocilium"/>
    <property type="evidence" value="ECO:0007669"/>
    <property type="project" value="UniProtKB-SubCell"/>
</dbReference>
<dbReference type="InterPro" id="IPR055316">
    <property type="entry name" value="RSP9"/>
</dbReference>
<sequence>MDSEDLIQYVDFVASSGVVLSSEQKAALQTSLVIMKNHYKFHRVYLWGKILGIKDDYFIAQGVSRDEMAERKTLYSLDCVQWNLLPPATKAMRDHTSVVKGRFTGDPSYEYEHTEIRKIGEGEDATEEEHTIQVKEEDRLTSVIATIDEEVAIAPRGAFVKTPHGEVIRNRSFEGLSVSEAGKLNSYFHLREPLKLKEKTLLEKADLDPSIDFLDSIEEDIPRGGSWSVQFERGSGLVALRSLVWLGYTFFHVPGTLKFGSMYIGNGEKNNDLPFML</sequence>
<dbReference type="RefSeq" id="XP_019615475.1">
    <property type="nucleotide sequence ID" value="XM_019759916.1"/>
</dbReference>
<dbReference type="Proteomes" id="UP000515135">
    <property type="component" value="Unplaced"/>
</dbReference>
<dbReference type="AlphaFoldDB" id="A0A6P4XG08"/>
<keyword evidence="5" id="KW-0969">Cilium</keyword>
<dbReference type="GO" id="GO:0044458">
    <property type="term" value="P:motile cilium assembly"/>
    <property type="evidence" value="ECO:0007669"/>
    <property type="project" value="TreeGrafter"/>
</dbReference>
<dbReference type="KEGG" id="bbel:109463199"/>
<name>A0A6P4XG08_BRABE</name>
<keyword evidence="7" id="KW-0966">Cell projection</keyword>
<evidence type="ECO:0000313" key="11">
    <source>
        <dbReference type="Proteomes" id="UP000515135"/>
    </source>
</evidence>
<keyword evidence="2" id="KW-0963">Cytoplasm</keyword>
<evidence type="ECO:0000256" key="7">
    <source>
        <dbReference type="ARBA" id="ARBA00023273"/>
    </source>
</evidence>
<evidence type="ECO:0000256" key="10">
    <source>
        <dbReference type="ARBA" id="ARBA00041080"/>
    </source>
</evidence>
<evidence type="ECO:0000256" key="2">
    <source>
        <dbReference type="ARBA" id="ARBA00022490"/>
    </source>
</evidence>
<dbReference type="InterPro" id="IPR006802">
    <property type="entry name" value="Radial_spoke"/>
</dbReference>
<keyword evidence="6" id="KW-0206">Cytoskeleton</keyword>
<dbReference type="GeneID" id="109463199"/>
<evidence type="ECO:0000256" key="8">
    <source>
        <dbReference type="ARBA" id="ARBA00037822"/>
    </source>
</evidence>
<dbReference type="PANTHER" id="PTHR22069">
    <property type="entry name" value="MITOCHONDRIAL RIBOSOMAL PROTEIN S18"/>
    <property type="match status" value="1"/>
</dbReference>
<evidence type="ECO:0000256" key="1">
    <source>
        <dbReference type="ARBA" id="ARBA00004611"/>
    </source>
</evidence>
<evidence type="ECO:0000256" key="9">
    <source>
        <dbReference type="ARBA" id="ARBA00038319"/>
    </source>
</evidence>
<dbReference type="Pfam" id="PF04712">
    <property type="entry name" value="Radial_spoke"/>
    <property type="match status" value="1"/>
</dbReference>
<organism evidence="11 12">
    <name type="scientific">Branchiostoma belcheri</name>
    <name type="common">Amphioxus</name>
    <dbReference type="NCBI Taxonomy" id="7741"/>
    <lineage>
        <taxon>Eukaryota</taxon>
        <taxon>Metazoa</taxon>
        <taxon>Chordata</taxon>
        <taxon>Cephalochordata</taxon>
        <taxon>Leptocardii</taxon>
        <taxon>Amphioxiformes</taxon>
        <taxon>Branchiostomatidae</taxon>
        <taxon>Branchiostoma</taxon>
    </lineage>
</organism>
<evidence type="ECO:0000256" key="5">
    <source>
        <dbReference type="ARBA" id="ARBA00023069"/>
    </source>
</evidence>
<keyword evidence="4" id="KW-0282">Flagellum</keyword>
<comment type="subcellular location">
    <subcellularLocation>
        <location evidence="8">Cell projection</location>
        <location evidence="8">Kinocilium</location>
    </subcellularLocation>
    <subcellularLocation>
        <location evidence="1">Cytoplasm</location>
        <location evidence="1">Cytoskeleton</location>
        <location evidence="1">Flagellum axoneme</location>
    </subcellularLocation>
</comment>
<keyword evidence="11" id="KW-1185">Reference proteome</keyword>
<accession>A0A6P4XG08</accession>
<reference evidence="12" key="1">
    <citation type="submission" date="2025-08" db="UniProtKB">
        <authorList>
            <consortium name="RefSeq"/>
        </authorList>
    </citation>
    <scope>IDENTIFICATION</scope>
    <source>
        <tissue evidence="12">Gonad</tissue>
    </source>
</reference>
<dbReference type="GO" id="GO:0001534">
    <property type="term" value="C:radial spoke"/>
    <property type="evidence" value="ECO:0007669"/>
    <property type="project" value="InterPro"/>
</dbReference>
<evidence type="ECO:0000256" key="3">
    <source>
        <dbReference type="ARBA" id="ARBA00022794"/>
    </source>
</evidence>
<dbReference type="OrthoDB" id="10258956at2759"/>
<evidence type="ECO:0000256" key="4">
    <source>
        <dbReference type="ARBA" id="ARBA00022846"/>
    </source>
</evidence>
<evidence type="ECO:0000256" key="6">
    <source>
        <dbReference type="ARBA" id="ARBA00023212"/>
    </source>
</evidence>
<proteinExistence type="inferred from homology"/>
<comment type="similarity">
    <text evidence="9">Belongs to the flagellar radial spoke RSP9 family.</text>
</comment>
<protein>
    <recommendedName>
        <fullName evidence="10">Radial spoke head protein 9 homolog</fullName>
    </recommendedName>
</protein>
<dbReference type="GO" id="GO:0035082">
    <property type="term" value="P:axoneme assembly"/>
    <property type="evidence" value="ECO:0007669"/>
    <property type="project" value="InterPro"/>
</dbReference>
<gene>
    <name evidence="12" type="primary">LOC109463199</name>
</gene>
<evidence type="ECO:0000313" key="12">
    <source>
        <dbReference type="RefSeq" id="XP_019615475.1"/>
    </source>
</evidence>
<keyword evidence="3" id="KW-0970">Cilium biogenesis/degradation</keyword>
<dbReference type="PANTHER" id="PTHR22069:SF0">
    <property type="entry name" value="RADIAL SPOKE HEAD PROTEIN 9 HOMOLOG"/>
    <property type="match status" value="1"/>
</dbReference>